<keyword evidence="2" id="KW-1185">Reference proteome</keyword>
<proteinExistence type="predicted"/>
<evidence type="ECO:0000313" key="2">
    <source>
        <dbReference type="Proteomes" id="UP000821845"/>
    </source>
</evidence>
<reference evidence="1" key="1">
    <citation type="submission" date="2020-05" db="EMBL/GenBank/DDBJ databases">
        <title>Large-scale comparative analyses of tick genomes elucidate their genetic diversity and vector capacities.</title>
        <authorList>
            <person name="Jia N."/>
            <person name="Wang J."/>
            <person name="Shi W."/>
            <person name="Du L."/>
            <person name="Sun Y."/>
            <person name="Zhan W."/>
            <person name="Jiang J."/>
            <person name="Wang Q."/>
            <person name="Zhang B."/>
            <person name="Ji P."/>
            <person name="Sakyi L.B."/>
            <person name="Cui X."/>
            <person name="Yuan T."/>
            <person name="Jiang B."/>
            <person name="Yang W."/>
            <person name="Lam T.T.-Y."/>
            <person name="Chang Q."/>
            <person name="Ding S."/>
            <person name="Wang X."/>
            <person name="Zhu J."/>
            <person name="Ruan X."/>
            <person name="Zhao L."/>
            <person name="Wei J."/>
            <person name="Que T."/>
            <person name="Du C."/>
            <person name="Cheng J."/>
            <person name="Dai P."/>
            <person name="Han X."/>
            <person name="Huang E."/>
            <person name="Gao Y."/>
            <person name="Liu J."/>
            <person name="Shao H."/>
            <person name="Ye R."/>
            <person name="Li L."/>
            <person name="Wei W."/>
            <person name="Wang X."/>
            <person name="Wang C."/>
            <person name="Yang T."/>
            <person name="Huo Q."/>
            <person name="Li W."/>
            <person name="Guo W."/>
            <person name="Chen H."/>
            <person name="Zhou L."/>
            <person name="Ni X."/>
            <person name="Tian J."/>
            <person name="Zhou Y."/>
            <person name="Sheng Y."/>
            <person name="Liu T."/>
            <person name="Pan Y."/>
            <person name="Xia L."/>
            <person name="Li J."/>
            <person name="Zhao F."/>
            <person name="Cao W."/>
        </authorList>
    </citation>
    <scope>NUCLEOTIDE SEQUENCE</scope>
    <source>
        <strain evidence="1">Hyas-2018</strain>
    </source>
</reference>
<comment type="caution">
    <text evidence="1">The sequence shown here is derived from an EMBL/GenBank/DDBJ whole genome shotgun (WGS) entry which is preliminary data.</text>
</comment>
<gene>
    <name evidence="1" type="ORF">HPB50_001329</name>
</gene>
<protein>
    <submittedName>
        <fullName evidence="1">Uncharacterized protein</fullName>
    </submittedName>
</protein>
<dbReference type="Proteomes" id="UP000821845">
    <property type="component" value="Chromosome 2"/>
</dbReference>
<dbReference type="EMBL" id="CM023482">
    <property type="protein sequence ID" value="KAH6937529.1"/>
    <property type="molecule type" value="Genomic_DNA"/>
</dbReference>
<evidence type="ECO:0000313" key="1">
    <source>
        <dbReference type="EMBL" id="KAH6937529.1"/>
    </source>
</evidence>
<organism evidence="1 2">
    <name type="scientific">Hyalomma asiaticum</name>
    <name type="common">Tick</name>
    <dbReference type="NCBI Taxonomy" id="266040"/>
    <lineage>
        <taxon>Eukaryota</taxon>
        <taxon>Metazoa</taxon>
        <taxon>Ecdysozoa</taxon>
        <taxon>Arthropoda</taxon>
        <taxon>Chelicerata</taxon>
        <taxon>Arachnida</taxon>
        <taxon>Acari</taxon>
        <taxon>Parasitiformes</taxon>
        <taxon>Ixodida</taxon>
        <taxon>Ixodoidea</taxon>
        <taxon>Ixodidae</taxon>
        <taxon>Hyalomminae</taxon>
        <taxon>Hyalomma</taxon>
    </lineage>
</organism>
<sequence length="230" mass="26078">MHPKEPGRTCVGSVISRRHVLTAGRCVWPRKMMPVYTVYYGSAVWNEQKPTGVVRAVRHPKCRSFGRGRRLVNDVAVMEVERDFPGTLDAVSLPKDLGNITGHVVETAGWGNTDEEQEARLNHSDHLQRVTLRLRSAKRCKEAYPTADMQDQLCATAKDGQPHLDDFGAPLLLTTDDWYVIGVFSWFRLRDFPTSPFVFASTAHHIKWIESIIGKNSGDKNVKERRAPRR</sequence>
<name>A0ACB7SUD0_HYAAI</name>
<accession>A0ACB7SUD0</accession>